<feature type="compositionally biased region" description="Polar residues" evidence="1">
    <location>
        <begin position="286"/>
        <end position="298"/>
    </location>
</feature>
<feature type="region of interest" description="Disordered" evidence="1">
    <location>
        <begin position="272"/>
        <end position="298"/>
    </location>
</feature>
<dbReference type="PROSITE" id="PS51257">
    <property type="entry name" value="PROKAR_LIPOPROTEIN"/>
    <property type="match status" value="1"/>
</dbReference>
<protein>
    <submittedName>
        <fullName evidence="3">Uncharacterized protein</fullName>
    </submittedName>
</protein>
<name>A0A517QV11_9PLAN</name>
<dbReference type="RefSeq" id="WP_145205099.1">
    <property type="nucleotide sequence ID" value="NZ_CP036267.1"/>
</dbReference>
<keyword evidence="4" id="KW-1185">Reference proteome</keyword>
<evidence type="ECO:0000256" key="2">
    <source>
        <dbReference type="SAM" id="SignalP"/>
    </source>
</evidence>
<feature type="signal peptide" evidence="2">
    <location>
        <begin position="1"/>
        <end position="27"/>
    </location>
</feature>
<feature type="region of interest" description="Disordered" evidence="1">
    <location>
        <begin position="321"/>
        <end position="363"/>
    </location>
</feature>
<reference evidence="3 4" key="1">
    <citation type="submission" date="2019-02" db="EMBL/GenBank/DDBJ databases">
        <title>Deep-cultivation of Planctomycetes and their phenomic and genomic characterization uncovers novel biology.</title>
        <authorList>
            <person name="Wiegand S."/>
            <person name="Jogler M."/>
            <person name="Boedeker C."/>
            <person name="Pinto D."/>
            <person name="Vollmers J."/>
            <person name="Rivas-Marin E."/>
            <person name="Kohn T."/>
            <person name="Peeters S.H."/>
            <person name="Heuer A."/>
            <person name="Rast P."/>
            <person name="Oberbeckmann S."/>
            <person name="Bunk B."/>
            <person name="Jeske O."/>
            <person name="Meyerdierks A."/>
            <person name="Storesund J.E."/>
            <person name="Kallscheuer N."/>
            <person name="Luecker S."/>
            <person name="Lage O.M."/>
            <person name="Pohl T."/>
            <person name="Merkel B.J."/>
            <person name="Hornburger P."/>
            <person name="Mueller R.-W."/>
            <person name="Bruemmer F."/>
            <person name="Labrenz M."/>
            <person name="Spormann A.M."/>
            <person name="Op den Camp H."/>
            <person name="Overmann J."/>
            <person name="Amann R."/>
            <person name="Jetten M.S.M."/>
            <person name="Mascher T."/>
            <person name="Medema M.H."/>
            <person name="Devos D.P."/>
            <person name="Kaster A.-K."/>
            <person name="Ovreas L."/>
            <person name="Rohde M."/>
            <person name="Galperin M.Y."/>
            <person name="Jogler C."/>
        </authorList>
    </citation>
    <scope>NUCLEOTIDE SEQUENCE [LARGE SCALE GENOMIC DNA]</scope>
    <source>
        <strain evidence="3 4">Mal48</strain>
    </source>
</reference>
<gene>
    <name evidence="3" type="ORF">Mal48_47520</name>
</gene>
<feature type="compositionally biased region" description="Polar residues" evidence="1">
    <location>
        <begin position="330"/>
        <end position="343"/>
    </location>
</feature>
<dbReference type="AlphaFoldDB" id="A0A517QV11"/>
<feature type="chain" id="PRO_5021744375" evidence="2">
    <location>
        <begin position="28"/>
        <end position="376"/>
    </location>
</feature>
<organism evidence="3 4">
    <name type="scientific">Thalassoglobus polymorphus</name>
    <dbReference type="NCBI Taxonomy" id="2527994"/>
    <lineage>
        <taxon>Bacteria</taxon>
        <taxon>Pseudomonadati</taxon>
        <taxon>Planctomycetota</taxon>
        <taxon>Planctomycetia</taxon>
        <taxon>Planctomycetales</taxon>
        <taxon>Planctomycetaceae</taxon>
        <taxon>Thalassoglobus</taxon>
    </lineage>
</organism>
<evidence type="ECO:0000256" key="1">
    <source>
        <dbReference type="SAM" id="MobiDB-lite"/>
    </source>
</evidence>
<dbReference type="EMBL" id="CP036267">
    <property type="protein sequence ID" value="QDT35475.1"/>
    <property type="molecule type" value="Genomic_DNA"/>
</dbReference>
<dbReference type="OrthoDB" id="208718at2"/>
<evidence type="ECO:0000313" key="4">
    <source>
        <dbReference type="Proteomes" id="UP000315724"/>
    </source>
</evidence>
<feature type="compositionally biased region" description="Low complexity" evidence="1">
    <location>
        <begin position="272"/>
        <end position="282"/>
    </location>
</feature>
<dbReference type="Proteomes" id="UP000315724">
    <property type="component" value="Chromosome"/>
</dbReference>
<dbReference type="KEGG" id="tpol:Mal48_47520"/>
<evidence type="ECO:0000313" key="3">
    <source>
        <dbReference type="EMBL" id="QDT35475.1"/>
    </source>
</evidence>
<sequence length="376" mass="40661" precursor="true">MPGIRNRAITGFALLATACGLSSPVNAQFFGSAPCGPCGTAPVASIAPTLNCGPVAYAPTYQTASVNPCPCMKTVQEPVYQTVEVPEVVPVQKTVKVAKVITEMQDREVTTYQTVNEVKTVNVPSYVTQTVNECRQVTRNNSYWQTAYQPVPKMSPCAYDGRPGLVGEINRLGYAFRNSITPNVVARRQFVPNVVAYNVPVQRTVQIPTTRQVSYNVSRQVPVTTVQKVPVQRTVYVDEQVTAYETRMKKQTVFMGNRTKVVYDSNFNGTATAAEPTPATTAGGDDNTQSAGGTKGNTKLQSFGEKQTIPLQSPVYRDQYEPTPAIQEVEQPTQKPVATQPAATPSAVRVATWKATTRSADPAPIAPVAPELVAQK</sequence>
<proteinExistence type="predicted"/>
<keyword evidence="2" id="KW-0732">Signal</keyword>
<accession>A0A517QV11</accession>